<dbReference type="AlphaFoldDB" id="A0AAU9JLQ4"/>
<comment type="caution">
    <text evidence="1">The sequence shown here is derived from an EMBL/GenBank/DDBJ whole genome shotgun (WGS) entry which is preliminary data.</text>
</comment>
<gene>
    <name evidence="1" type="ORF">BSTOLATCC_MIC36202</name>
</gene>
<dbReference type="EMBL" id="CAJZBQ010000036">
    <property type="protein sequence ID" value="CAG9324410.1"/>
    <property type="molecule type" value="Genomic_DNA"/>
</dbReference>
<proteinExistence type="predicted"/>
<evidence type="ECO:0000313" key="1">
    <source>
        <dbReference type="EMBL" id="CAG9324410.1"/>
    </source>
</evidence>
<keyword evidence="2" id="KW-1185">Reference proteome</keyword>
<name>A0AAU9JLQ4_9CILI</name>
<evidence type="ECO:0000313" key="2">
    <source>
        <dbReference type="Proteomes" id="UP001162131"/>
    </source>
</evidence>
<reference evidence="1" key="1">
    <citation type="submission" date="2021-09" db="EMBL/GenBank/DDBJ databases">
        <authorList>
            <consortium name="AG Swart"/>
            <person name="Singh M."/>
            <person name="Singh A."/>
            <person name="Seah K."/>
            <person name="Emmerich C."/>
        </authorList>
    </citation>
    <scope>NUCLEOTIDE SEQUENCE</scope>
    <source>
        <strain evidence="1">ATCC30299</strain>
    </source>
</reference>
<sequence length="281" mass="32112">MAFIVKRFSSTLPKTPQNCILDWLFASEKQGPSSIKLIDSVPAFKSELAKFSEGAVWQWGDISFHLFRKEEVLSYRELIAECFTHYSAFQKYIDFSYEEWRDHELPEYEEQSDFLKFSVAAKINGELAGVQFSSSWGSRVHDPVYTKPNSESVWKKFDKFDKLLYGSIPFDFSLPDEKGRQPFGTLNPNSLLYWSNAGVLPKFKGKSLSYDLKYLCASLGYLHGLKYAMSISFDARSSFIQKIGGVSFKPTYFKNFEIDGIRQYPDAVEGEGVACCFLSLS</sequence>
<organism evidence="1 2">
    <name type="scientific">Blepharisma stoltei</name>
    <dbReference type="NCBI Taxonomy" id="1481888"/>
    <lineage>
        <taxon>Eukaryota</taxon>
        <taxon>Sar</taxon>
        <taxon>Alveolata</taxon>
        <taxon>Ciliophora</taxon>
        <taxon>Postciliodesmatophora</taxon>
        <taxon>Heterotrichea</taxon>
        <taxon>Heterotrichida</taxon>
        <taxon>Blepharismidae</taxon>
        <taxon>Blepharisma</taxon>
    </lineage>
</organism>
<protein>
    <submittedName>
        <fullName evidence="1">Uncharacterized protein</fullName>
    </submittedName>
</protein>
<dbReference type="Proteomes" id="UP001162131">
    <property type="component" value="Unassembled WGS sequence"/>
</dbReference>
<accession>A0AAU9JLQ4</accession>